<feature type="region of interest" description="Disordered" evidence="1">
    <location>
        <begin position="200"/>
        <end position="242"/>
    </location>
</feature>
<name>A0A5J5EJ79_9PEZI</name>
<protein>
    <submittedName>
        <fullName evidence="2">Uncharacterized protein</fullName>
    </submittedName>
</protein>
<organism evidence="2 3">
    <name type="scientific">Sphaerosporella brunnea</name>
    <dbReference type="NCBI Taxonomy" id="1250544"/>
    <lineage>
        <taxon>Eukaryota</taxon>
        <taxon>Fungi</taxon>
        <taxon>Dikarya</taxon>
        <taxon>Ascomycota</taxon>
        <taxon>Pezizomycotina</taxon>
        <taxon>Pezizomycetes</taxon>
        <taxon>Pezizales</taxon>
        <taxon>Pyronemataceae</taxon>
        <taxon>Sphaerosporella</taxon>
    </lineage>
</organism>
<reference evidence="2 3" key="1">
    <citation type="submission" date="2019-09" db="EMBL/GenBank/DDBJ databases">
        <title>Draft genome of the ectomycorrhizal ascomycete Sphaerosporella brunnea.</title>
        <authorList>
            <consortium name="DOE Joint Genome Institute"/>
            <person name="Benucci G.M."/>
            <person name="Marozzi G."/>
            <person name="Antonielli L."/>
            <person name="Sanchez S."/>
            <person name="Marco P."/>
            <person name="Wang X."/>
            <person name="Falini L.B."/>
            <person name="Barry K."/>
            <person name="Haridas S."/>
            <person name="Lipzen A."/>
            <person name="Labutti K."/>
            <person name="Grigoriev I.V."/>
            <person name="Murat C."/>
            <person name="Martin F."/>
            <person name="Albertini E."/>
            <person name="Donnini D."/>
            <person name="Bonito G."/>
        </authorList>
    </citation>
    <scope>NUCLEOTIDE SEQUENCE [LARGE SCALE GENOMIC DNA]</scope>
    <source>
        <strain evidence="2 3">Sb_GMNB300</strain>
    </source>
</reference>
<accession>A0A5J5EJ79</accession>
<gene>
    <name evidence="2" type="ORF">FN846DRAFT_997349</name>
</gene>
<evidence type="ECO:0000313" key="2">
    <source>
        <dbReference type="EMBL" id="KAA8895264.1"/>
    </source>
</evidence>
<dbReference type="InParanoid" id="A0A5J5EJ79"/>
<evidence type="ECO:0000256" key="1">
    <source>
        <dbReference type="SAM" id="MobiDB-lite"/>
    </source>
</evidence>
<dbReference type="Proteomes" id="UP000326924">
    <property type="component" value="Unassembled WGS sequence"/>
</dbReference>
<dbReference type="AlphaFoldDB" id="A0A5J5EJ79"/>
<evidence type="ECO:0000313" key="3">
    <source>
        <dbReference type="Proteomes" id="UP000326924"/>
    </source>
</evidence>
<keyword evidence="3" id="KW-1185">Reference proteome</keyword>
<sequence>MSMHKTFPRRPRDLCPCIKHCVDGHVAKEKRHVLLPRNSKADHSCLCPPPPERKFKTHGQELCVLRIVCGTIPHTSGESMTEVGYQHCGEDERFPTCGSGLPTPWSGNAHSWHASDYTCGPDLRVHITAPAVHLLRAPLPTQQQPQAISSLPKTEPGRRTCGGDEFALALRGVWHLDRAMTERTRVIQRNAAKAAVIMLGNGGGRQENQPSEKRKPRKKLDERVVVGSTTGGPGGRAHDAGQAIRAANSDRLHQ</sequence>
<comment type="caution">
    <text evidence="2">The sequence shown here is derived from an EMBL/GenBank/DDBJ whole genome shotgun (WGS) entry which is preliminary data.</text>
</comment>
<dbReference type="EMBL" id="VXIS01000277">
    <property type="protein sequence ID" value="KAA8895264.1"/>
    <property type="molecule type" value="Genomic_DNA"/>
</dbReference>
<proteinExistence type="predicted"/>